<keyword evidence="2" id="KW-1185">Reference proteome</keyword>
<dbReference type="AlphaFoldDB" id="A0A8H3I192"/>
<reference evidence="1" key="1">
    <citation type="submission" date="2021-03" db="EMBL/GenBank/DDBJ databases">
        <authorList>
            <person name="Tagirdzhanova G."/>
        </authorList>
    </citation>
    <scope>NUCLEOTIDE SEQUENCE</scope>
</reference>
<name>A0A8H3I192_9LECA</name>
<gene>
    <name evidence="1" type="ORF">ALECFALPRED_007081</name>
</gene>
<protein>
    <submittedName>
        <fullName evidence="1">Uncharacterized protein</fullName>
    </submittedName>
</protein>
<evidence type="ECO:0000313" key="1">
    <source>
        <dbReference type="EMBL" id="CAF9911107.1"/>
    </source>
</evidence>
<dbReference type="Proteomes" id="UP000664203">
    <property type="component" value="Unassembled WGS sequence"/>
</dbReference>
<accession>A0A8H3I192</accession>
<proteinExistence type="predicted"/>
<organism evidence="1 2">
    <name type="scientific">Alectoria fallacina</name>
    <dbReference type="NCBI Taxonomy" id="1903189"/>
    <lineage>
        <taxon>Eukaryota</taxon>
        <taxon>Fungi</taxon>
        <taxon>Dikarya</taxon>
        <taxon>Ascomycota</taxon>
        <taxon>Pezizomycotina</taxon>
        <taxon>Lecanoromycetes</taxon>
        <taxon>OSLEUM clade</taxon>
        <taxon>Lecanoromycetidae</taxon>
        <taxon>Lecanorales</taxon>
        <taxon>Lecanorineae</taxon>
        <taxon>Parmeliaceae</taxon>
        <taxon>Alectoria</taxon>
    </lineage>
</organism>
<sequence>MGNLVTVYQHRFWFSFTISVTTLRSSTTLVILDAKSASDVAAERLPAGSYIHGVIVRPAGTTDPAPSLLLNAELSHANVLAPFARWARKVQHIVGATSPTTSILRTRNLSPRTRIRPFGPRPVDDKPSAIPLAAHVPAEAAAAPAPMVDVARGAPAAGPDVEDAPVEEVLVRAFEGWVVDGVVGVVVVDGCGDGVCCCSCRGVGGVVSGFVAQKLAVGHTWRVLLCGRNRELAGGLVHFVADGDGKDVVPAEEMLWTIWPCLDVGD</sequence>
<comment type="caution">
    <text evidence="1">The sequence shown here is derived from an EMBL/GenBank/DDBJ whole genome shotgun (WGS) entry which is preliminary data.</text>
</comment>
<dbReference type="EMBL" id="CAJPDR010000046">
    <property type="protein sequence ID" value="CAF9911107.1"/>
    <property type="molecule type" value="Genomic_DNA"/>
</dbReference>
<evidence type="ECO:0000313" key="2">
    <source>
        <dbReference type="Proteomes" id="UP000664203"/>
    </source>
</evidence>